<gene>
    <name evidence="8" type="primary">carQ_3</name>
    <name evidence="8" type="ORF">Mal15_67650</name>
</gene>
<keyword evidence="3" id="KW-0731">Sigma factor</keyword>
<dbReference type="SUPFAM" id="SSF88659">
    <property type="entry name" value="Sigma3 and sigma4 domains of RNA polymerase sigma factors"/>
    <property type="match status" value="1"/>
</dbReference>
<dbReference type="Gene3D" id="1.10.10.10">
    <property type="entry name" value="Winged helix-like DNA-binding domain superfamily/Winged helix DNA-binding domain"/>
    <property type="match status" value="1"/>
</dbReference>
<keyword evidence="2" id="KW-0805">Transcription regulation</keyword>
<evidence type="ECO:0000256" key="1">
    <source>
        <dbReference type="ARBA" id="ARBA00010641"/>
    </source>
</evidence>
<dbReference type="SUPFAM" id="SSF88946">
    <property type="entry name" value="Sigma2 domain of RNA polymerase sigma factors"/>
    <property type="match status" value="1"/>
</dbReference>
<keyword evidence="9" id="KW-1185">Reference proteome</keyword>
<dbReference type="InterPro" id="IPR036388">
    <property type="entry name" value="WH-like_DNA-bd_sf"/>
</dbReference>
<sequence>MTTLAESPNDSSDLSLALRLQRDSADAWQDLVELYGPLVKSWAGRTGLDSAAAEDICQEVFLAVHRSIGEFDLTVEGATFRGWLWRITRNAVLRSFRKPLPDARGGSTANARFAELHDAINDRELTETPPDSPDDTTALLTRAMRQIESRVEPTTWQAFIRTTIYGESTAEVAESLGLSPTAVRKAKSRTLQRLRKQLGDLA</sequence>
<dbReference type="PANTHER" id="PTHR43133:SF8">
    <property type="entry name" value="RNA POLYMERASE SIGMA FACTOR HI_1459-RELATED"/>
    <property type="match status" value="1"/>
</dbReference>
<dbReference type="Gene3D" id="1.10.1740.10">
    <property type="match status" value="1"/>
</dbReference>
<organism evidence="8 9">
    <name type="scientific">Stieleria maiorica</name>
    <dbReference type="NCBI Taxonomy" id="2795974"/>
    <lineage>
        <taxon>Bacteria</taxon>
        <taxon>Pseudomonadati</taxon>
        <taxon>Planctomycetota</taxon>
        <taxon>Planctomycetia</taxon>
        <taxon>Pirellulales</taxon>
        <taxon>Pirellulaceae</taxon>
        <taxon>Stieleria</taxon>
    </lineage>
</organism>
<dbReference type="Pfam" id="PF04542">
    <property type="entry name" value="Sigma70_r2"/>
    <property type="match status" value="1"/>
</dbReference>
<dbReference type="GO" id="GO:0006352">
    <property type="term" value="P:DNA-templated transcription initiation"/>
    <property type="evidence" value="ECO:0007669"/>
    <property type="project" value="InterPro"/>
</dbReference>
<dbReference type="InterPro" id="IPR013324">
    <property type="entry name" value="RNA_pol_sigma_r3/r4-like"/>
</dbReference>
<evidence type="ECO:0000256" key="5">
    <source>
        <dbReference type="ARBA" id="ARBA00023163"/>
    </source>
</evidence>
<dbReference type="InterPro" id="IPR039425">
    <property type="entry name" value="RNA_pol_sigma-70-like"/>
</dbReference>
<feature type="domain" description="RNA polymerase sigma-70 region 2" evidence="6">
    <location>
        <begin position="31"/>
        <end position="98"/>
    </location>
</feature>
<keyword evidence="5" id="KW-0804">Transcription</keyword>
<dbReference type="EMBL" id="CP036264">
    <property type="protein sequence ID" value="QEG02644.1"/>
    <property type="molecule type" value="Genomic_DNA"/>
</dbReference>
<dbReference type="InterPro" id="IPR007627">
    <property type="entry name" value="RNA_pol_sigma70_r2"/>
</dbReference>
<dbReference type="KEGG" id="smam:Mal15_67650"/>
<dbReference type="GO" id="GO:0003677">
    <property type="term" value="F:DNA binding"/>
    <property type="evidence" value="ECO:0007669"/>
    <property type="project" value="UniProtKB-KW"/>
</dbReference>
<evidence type="ECO:0000313" key="8">
    <source>
        <dbReference type="EMBL" id="QEG02644.1"/>
    </source>
</evidence>
<feature type="domain" description="RNA polymerase sigma factor 70 region 4 type 2" evidence="7">
    <location>
        <begin position="157"/>
        <end position="194"/>
    </location>
</feature>
<dbReference type="InterPro" id="IPR013249">
    <property type="entry name" value="RNA_pol_sigma70_r4_t2"/>
</dbReference>
<accession>A0A5B9MNW0</accession>
<name>A0A5B9MNW0_9BACT</name>
<comment type="similarity">
    <text evidence="1">Belongs to the sigma-70 factor family. ECF subfamily.</text>
</comment>
<dbReference type="RefSeq" id="WP_147871554.1">
    <property type="nucleotide sequence ID" value="NZ_CP036264.1"/>
</dbReference>
<dbReference type="AlphaFoldDB" id="A0A5B9MNW0"/>
<proteinExistence type="inferred from homology"/>
<evidence type="ECO:0000259" key="6">
    <source>
        <dbReference type="Pfam" id="PF04542"/>
    </source>
</evidence>
<evidence type="ECO:0000256" key="4">
    <source>
        <dbReference type="ARBA" id="ARBA00023125"/>
    </source>
</evidence>
<evidence type="ECO:0000256" key="2">
    <source>
        <dbReference type="ARBA" id="ARBA00023015"/>
    </source>
</evidence>
<dbReference type="GO" id="GO:0016987">
    <property type="term" value="F:sigma factor activity"/>
    <property type="evidence" value="ECO:0007669"/>
    <property type="project" value="UniProtKB-KW"/>
</dbReference>
<dbReference type="PANTHER" id="PTHR43133">
    <property type="entry name" value="RNA POLYMERASE ECF-TYPE SIGMA FACTO"/>
    <property type="match status" value="1"/>
</dbReference>
<evidence type="ECO:0000259" key="7">
    <source>
        <dbReference type="Pfam" id="PF08281"/>
    </source>
</evidence>
<dbReference type="NCBIfam" id="TIGR02937">
    <property type="entry name" value="sigma70-ECF"/>
    <property type="match status" value="1"/>
</dbReference>
<keyword evidence="4" id="KW-0238">DNA-binding</keyword>
<dbReference type="Pfam" id="PF08281">
    <property type="entry name" value="Sigma70_r4_2"/>
    <property type="match status" value="1"/>
</dbReference>
<dbReference type="InterPro" id="IPR014284">
    <property type="entry name" value="RNA_pol_sigma-70_dom"/>
</dbReference>
<evidence type="ECO:0000313" key="9">
    <source>
        <dbReference type="Proteomes" id="UP000321353"/>
    </source>
</evidence>
<protein>
    <submittedName>
        <fullName evidence="8">RNA polymerase sigma factor CarQ</fullName>
    </submittedName>
</protein>
<dbReference type="InterPro" id="IPR013325">
    <property type="entry name" value="RNA_pol_sigma_r2"/>
</dbReference>
<evidence type="ECO:0000256" key="3">
    <source>
        <dbReference type="ARBA" id="ARBA00023082"/>
    </source>
</evidence>
<reference evidence="8 9" key="1">
    <citation type="submission" date="2019-02" db="EMBL/GenBank/DDBJ databases">
        <title>Planctomycetal bacteria perform biofilm scaping via a novel small molecule.</title>
        <authorList>
            <person name="Jeske O."/>
            <person name="Boedeker C."/>
            <person name="Wiegand S."/>
            <person name="Breitling P."/>
            <person name="Kallscheuer N."/>
            <person name="Jogler M."/>
            <person name="Rohde M."/>
            <person name="Petersen J."/>
            <person name="Medema M.H."/>
            <person name="Surup F."/>
            <person name="Jogler C."/>
        </authorList>
    </citation>
    <scope>NUCLEOTIDE SEQUENCE [LARGE SCALE GENOMIC DNA]</scope>
    <source>
        <strain evidence="8 9">Mal15</strain>
    </source>
</reference>
<dbReference type="Proteomes" id="UP000321353">
    <property type="component" value="Chromosome"/>
</dbReference>